<evidence type="ECO:0000313" key="4">
    <source>
        <dbReference type="EMBL" id="MBP2028439.1"/>
    </source>
</evidence>
<keyword evidence="1" id="KW-0949">S-adenosyl-L-methionine</keyword>
<comment type="similarity">
    <text evidence="2">Belongs to the tRNA methyltransferase O family.</text>
</comment>
<name>A0ABS4KKW7_9FIRM</name>
<dbReference type="EMBL" id="JAGGLI010000029">
    <property type="protein sequence ID" value="MBP2028439.1"/>
    <property type="molecule type" value="Genomic_DNA"/>
</dbReference>
<dbReference type="InterPro" id="IPR023368">
    <property type="entry name" value="UPF0066_cons_site"/>
</dbReference>
<reference evidence="4 5" key="1">
    <citation type="submission" date="2021-03" db="EMBL/GenBank/DDBJ databases">
        <title>Genomic Encyclopedia of Type Strains, Phase IV (KMG-IV): sequencing the most valuable type-strain genomes for metagenomic binning, comparative biology and taxonomic classification.</title>
        <authorList>
            <person name="Goeker M."/>
        </authorList>
    </citation>
    <scope>NUCLEOTIDE SEQUENCE [LARGE SCALE GENOMIC DNA]</scope>
    <source>
        <strain evidence="4 5">DSM 27512</strain>
    </source>
</reference>
<gene>
    <name evidence="4" type="ORF">J2Z35_002242</name>
</gene>
<dbReference type="NCBIfam" id="TIGR00104">
    <property type="entry name" value="tRNA_TsaA"/>
    <property type="match status" value="1"/>
</dbReference>
<organism evidence="4 5">
    <name type="scientific">Acetoanaerobium pronyense</name>
    <dbReference type="NCBI Taxonomy" id="1482736"/>
    <lineage>
        <taxon>Bacteria</taxon>
        <taxon>Bacillati</taxon>
        <taxon>Bacillota</taxon>
        <taxon>Clostridia</taxon>
        <taxon>Peptostreptococcales</taxon>
        <taxon>Filifactoraceae</taxon>
        <taxon>Acetoanaerobium</taxon>
    </lineage>
</organism>
<dbReference type="RefSeq" id="WP_209661490.1">
    <property type="nucleotide sequence ID" value="NZ_JAGGLI010000029.1"/>
</dbReference>
<dbReference type="SUPFAM" id="SSF118196">
    <property type="entry name" value="YaeB-like"/>
    <property type="match status" value="1"/>
</dbReference>
<evidence type="ECO:0000256" key="2">
    <source>
        <dbReference type="ARBA" id="ARBA00033753"/>
    </source>
</evidence>
<dbReference type="EC" id="1.2.7.12" evidence="4"/>
<evidence type="ECO:0000259" key="3">
    <source>
        <dbReference type="PROSITE" id="PS51668"/>
    </source>
</evidence>
<dbReference type="Gene3D" id="2.40.30.70">
    <property type="entry name" value="YaeB-like"/>
    <property type="match status" value="1"/>
</dbReference>
<proteinExistence type="inferred from homology"/>
<dbReference type="InterPro" id="IPR036414">
    <property type="entry name" value="YaeB_N_sf"/>
</dbReference>
<comment type="caution">
    <text evidence="4">The sequence shown here is derived from an EMBL/GenBank/DDBJ whole genome shotgun (WGS) entry which is preliminary data.</text>
</comment>
<dbReference type="GO" id="GO:0018493">
    <property type="term" value="F:formylmethanofuran dehydrogenase activity"/>
    <property type="evidence" value="ECO:0007669"/>
    <property type="project" value="UniProtKB-EC"/>
</dbReference>
<dbReference type="InterPro" id="IPR023370">
    <property type="entry name" value="TrmO-like_N"/>
</dbReference>
<sequence length="137" mass="15551">MILKEIGIIKSPYKGKERSQNEKSLSRQIMLLEIKDEFFEGLENLIEGQFIVVIYWADRAQRNLLKVVPPGKIIESGVFATRSQNRPNPLSINVVKILAIEKNKIIVTGLDALDNSPLLDIKPYYALLDEAVEVIEM</sequence>
<protein>
    <submittedName>
        <fullName evidence="4">Formylmethanofuran dehydrogenase subunit E</fullName>
        <ecNumber evidence="4">1.2.7.12</ecNumber>
    </submittedName>
</protein>
<dbReference type="CDD" id="cd09281">
    <property type="entry name" value="UPF0066"/>
    <property type="match status" value="1"/>
</dbReference>
<dbReference type="PANTHER" id="PTHR12818:SF0">
    <property type="entry name" value="TRNA (ADENINE(37)-N6)-METHYLTRANSFERASE"/>
    <property type="match status" value="1"/>
</dbReference>
<dbReference type="Pfam" id="PF01980">
    <property type="entry name" value="TrmO_N"/>
    <property type="match status" value="1"/>
</dbReference>
<keyword evidence="5" id="KW-1185">Reference proteome</keyword>
<evidence type="ECO:0000256" key="1">
    <source>
        <dbReference type="ARBA" id="ARBA00022691"/>
    </source>
</evidence>
<dbReference type="PROSITE" id="PS01318">
    <property type="entry name" value="TSAA_1"/>
    <property type="match status" value="1"/>
</dbReference>
<evidence type="ECO:0000313" key="5">
    <source>
        <dbReference type="Proteomes" id="UP001314903"/>
    </source>
</evidence>
<keyword evidence="4" id="KW-0560">Oxidoreductase</keyword>
<dbReference type="InterPro" id="IPR040372">
    <property type="entry name" value="YaeB-like"/>
</dbReference>
<dbReference type="PANTHER" id="PTHR12818">
    <property type="entry name" value="TRNA (ADENINE(37)-N6)-METHYLTRANSFERASE"/>
    <property type="match status" value="1"/>
</dbReference>
<accession>A0ABS4KKW7</accession>
<feature type="domain" description="TsaA-like" evidence="3">
    <location>
        <begin position="3"/>
        <end position="133"/>
    </location>
</feature>
<dbReference type="Proteomes" id="UP001314903">
    <property type="component" value="Unassembled WGS sequence"/>
</dbReference>
<dbReference type="InterPro" id="IPR036413">
    <property type="entry name" value="YaeB-like_sf"/>
</dbReference>
<dbReference type="PROSITE" id="PS51668">
    <property type="entry name" value="TSAA_2"/>
    <property type="match status" value="1"/>
</dbReference>